<evidence type="ECO:0000256" key="1">
    <source>
        <dbReference type="SAM" id="Phobius"/>
    </source>
</evidence>
<feature type="transmembrane region" description="Helical" evidence="1">
    <location>
        <begin position="184"/>
        <end position="207"/>
    </location>
</feature>
<feature type="transmembrane region" description="Helical" evidence="1">
    <location>
        <begin position="33"/>
        <end position="55"/>
    </location>
</feature>
<keyword evidence="3" id="KW-1185">Reference proteome</keyword>
<organism evidence="2 3">
    <name type="scientific">Trichonephila clavata</name>
    <name type="common">Joro spider</name>
    <name type="synonym">Nephila clavata</name>
    <dbReference type="NCBI Taxonomy" id="2740835"/>
    <lineage>
        <taxon>Eukaryota</taxon>
        <taxon>Metazoa</taxon>
        <taxon>Ecdysozoa</taxon>
        <taxon>Arthropoda</taxon>
        <taxon>Chelicerata</taxon>
        <taxon>Arachnida</taxon>
        <taxon>Araneae</taxon>
        <taxon>Araneomorphae</taxon>
        <taxon>Entelegynae</taxon>
        <taxon>Araneoidea</taxon>
        <taxon>Nephilidae</taxon>
        <taxon>Trichonephila</taxon>
    </lineage>
</organism>
<feature type="transmembrane region" description="Helical" evidence="1">
    <location>
        <begin position="84"/>
        <end position="108"/>
    </location>
</feature>
<dbReference type="EMBL" id="BMAO01033182">
    <property type="protein sequence ID" value="GFQ87637.1"/>
    <property type="molecule type" value="Genomic_DNA"/>
</dbReference>
<evidence type="ECO:0008006" key="4">
    <source>
        <dbReference type="Google" id="ProtNLM"/>
    </source>
</evidence>
<comment type="caution">
    <text evidence="2">The sequence shown here is derived from an EMBL/GenBank/DDBJ whole genome shotgun (WGS) entry which is preliminary data.</text>
</comment>
<sequence length="285" mass="32682">MYSEKKNLQNLIQFIKNRTNLSKVKRHGLNSRVMDMVLFAVFILPLLLAGTYAYIGYIEKKTSKFWTFGYTTQDPKHRILMDIAFLYIYFTVYLEYPCLIASSLYVLIRSYGQFLLKISDSIKNTTFITATELYVKILNDYNSVEKKIHLLKGTLLTPLLLILSVCFCNMYTTLSFAIHGQPSLQHILVTCSNVCTGIFIIFSLTLISDRIPESMSEIKTSAGFLIDNYNHHSLNELEKIVVLKKFRKKEVVYLTAGGVVYLKRSFILSAFGALFTYGLLVMNLN</sequence>
<reference evidence="2" key="1">
    <citation type="submission" date="2020-07" db="EMBL/GenBank/DDBJ databases">
        <title>Multicomponent nature underlies the extraordinary mechanical properties of spider dragline silk.</title>
        <authorList>
            <person name="Kono N."/>
            <person name="Nakamura H."/>
            <person name="Mori M."/>
            <person name="Yoshida Y."/>
            <person name="Ohtoshi R."/>
            <person name="Malay A.D."/>
            <person name="Moran D.A.P."/>
            <person name="Tomita M."/>
            <person name="Numata K."/>
            <person name="Arakawa K."/>
        </authorList>
    </citation>
    <scope>NUCLEOTIDE SEQUENCE</scope>
</reference>
<feature type="transmembrane region" description="Helical" evidence="1">
    <location>
        <begin position="155"/>
        <end position="178"/>
    </location>
</feature>
<gene>
    <name evidence="2" type="primary">AVEN_97204_1</name>
    <name evidence="2" type="ORF">TNCT_514041</name>
</gene>
<dbReference type="AlphaFoldDB" id="A0A8X6FRT3"/>
<name>A0A8X6FRT3_TRICU</name>
<feature type="transmembrane region" description="Helical" evidence="1">
    <location>
        <begin position="251"/>
        <end position="280"/>
    </location>
</feature>
<keyword evidence="1" id="KW-1133">Transmembrane helix</keyword>
<accession>A0A8X6FRT3</accession>
<keyword evidence="1" id="KW-0812">Transmembrane</keyword>
<proteinExistence type="predicted"/>
<protein>
    <recommendedName>
        <fullName evidence="4">Gustatory receptor</fullName>
    </recommendedName>
</protein>
<keyword evidence="1" id="KW-0472">Membrane</keyword>
<evidence type="ECO:0000313" key="3">
    <source>
        <dbReference type="Proteomes" id="UP000887116"/>
    </source>
</evidence>
<dbReference type="Proteomes" id="UP000887116">
    <property type="component" value="Unassembled WGS sequence"/>
</dbReference>
<evidence type="ECO:0000313" key="2">
    <source>
        <dbReference type="EMBL" id="GFQ87637.1"/>
    </source>
</evidence>